<accession>A0A5C5ZEE6</accession>
<sequence>MFELNKSISDWRANLQSAGSIDATDADELEIHLRDSLDTLGELGLSEEEAFLVAAHRVGGTPDLAVEYSKVNTTAVWRRRVRWMAAGGLALIVCQAVANTVGLAAQAVTAWLGGTGTLMGGSSVAASAAAWIAFGAVVMLTARGAVIGHGFSRIGVVGFAAAAGAILLAACAARIATTIVLVRTLPANQFGEAALQIAYGNGAVATLLPIALILLLLALRPSKAVRVQSA</sequence>
<keyword evidence="3" id="KW-1185">Reference proteome</keyword>
<dbReference type="RefSeq" id="WP_146583794.1">
    <property type="nucleotide sequence ID" value="NZ_SJPO01000001.1"/>
</dbReference>
<feature type="transmembrane region" description="Helical" evidence="1">
    <location>
        <begin position="88"/>
        <end position="112"/>
    </location>
</feature>
<feature type="transmembrane region" description="Helical" evidence="1">
    <location>
        <begin position="124"/>
        <end position="142"/>
    </location>
</feature>
<dbReference type="EMBL" id="SJPO01000001">
    <property type="protein sequence ID" value="TWT85535.1"/>
    <property type="molecule type" value="Genomic_DNA"/>
</dbReference>
<feature type="transmembrane region" description="Helical" evidence="1">
    <location>
        <begin position="197"/>
        <end position="219"/>
    </location>
</feature>
<evidence type="ECO:0000313" key="3">
    <source>
        <dbReference type="Proteomes" id="UP000318478"/>
    </source>
</evidence>
<organism evidence="2 3">
    <name type="scientific">Posidoniimonas polymericola</name>
    <dbReference type="NCBI Taxonomy" id="2528002"/>
    <lineage>
        <taxon>Bacteria</taxon>
        <taxon>Pseudomonadati</taxon>
        <taxon>Planctomycetota</taxon>
        <taxon>Planctomycetia</taxon>
        <taxon>Pirellulales</taxon>
        <taxon>Lacipirellulaceae</taxon>
        <taxon>Posidoniimonas</taxon>
    </lineage>
</organism>
<keyword evidence="1" id="KW-0472">Membrane</keyword>
<name>A0A5C5ZEE6_9BACT</name>
<gene>
    <name evidence="2" type="ORF">Pla123a_03420</name>
</gene>
<comment type="caution">
    <text evidence="2">The sequence shown here is derived from an EMBL/GenBank/DDBJ whole genome shotgun (WGS) entry which is preliminary data.</text>
</comment>
<evidence type="ECO:0000256" key="1">
    <source>
        <dbReference type="SAM" id="Phobius"/>
    </source>
</evidence>
<protein>
    <submittedName>
        <fullName evidence="2">Uncharacterized protein</fullName>
    </submittedName>
</protein>
<dbReference type="AlphaFoldDB" id="A0A5C5ZEE6"/>
<evidence type="ECO:0000313" key="2">
    <source>
        <dbReference type="EMBL" id="TWT85535.1"/>
    </source>
</evidence>
<dbReference type="OrthoDB" id="1496196at2"/>
<dbReference type="Proteomes" id="UP000318478">
    <property type="component" value="Unassembled WGS sequence"/>
</dbReference>
<proteinExistence type="predicted"/>
<keyword evidence="1" id="KW-1133">Transmembrane helix</keyword>
<reference evidence="2 3" key="1">
    <citation type="submission" date="2019-02" db="EMBL/GenBank/DDBJ databases">
        <title>Deep-cultivation of Planctomycetes and their phenomic and genomic characterization uncovers novel biology.</title>
        <authorList>
            <person name="Wiegand S."/>
            <person name="Jogler M."/>
            <person name="Boedeker C."/>
            <person name="Pinto D."/>
            <person name="Vollmers J."/>
            <person name="Rivas-Marin E."/>
            <person name="Kohn T."/>
            <person name="Peeters S.H."/>
            <person name="Heuer A."/>
            <person name="Rast P."/>
            <person name="Oberbeckmann S."/>
            <person name="Bunk B."/>
            <person name="Jeske O."/>
            <person name="Meyerdierks A."/>
            <person name="Storesund J.E."/>
            <person name="Kallscheuer N."/>
            <person name="Luecker S."/>
            <person name="Lage O.M."/>
            <person name="Pohl T."/>
            <person name="Merkel B.J."/>
            <person name="Hornburger P."/>
            <person name="Mueller R.-W."/>
            <person name="Bruemmer F."/>
            <person name="Labrenz M."/>
            <person name="Spormann A.M."/>
            <person name="Op Den Camp H."/>
            <person name="Overmann J."/>
            <person name="Amann R."/>
            <person name="Jetten M.S.M."/>
            <person name="Mascher T."/>
            <person name="Medema M.H."/>
            <person name="Devos D.P."/>
            <person name="Kaster A.-K."/>
            <person name="Ovreas L."/>
            <person name="Rohde M."/>
            <person name="Galperin M.Y."/>
            <person name="Jogler C."/>
        </authorList>
    </citation>
    <scope>NUCLEOTIDE SEQUENCE [LARGE SCALE GENOMIC DNA]</scope>
    <source>
        <strain evidence="2 3">Pla123a</strain>
    </source>
</reference>
<feature type="transmembrane region" description="Helical" evidence="1">
    <location>
        <begin position="154"/>
        <end position="177"/>
    </location>
</feature>
<keyword evidence="1" id="KW-0812">Transmembrane</keyword>